<dbReference type="KEGG" id="ndk:I601_4035"/>
<feature type="transmembrane region" description="Helical" evidence="6">
    <location>
        <begin position="395"/>
        <end position="419"/>
    </location>
</feature>
<keyword evidence="9" id="KW-1185">Reference proteome</keyword>
<comment type="subcellular location">
    <subcellularLocation>
        <location evidence="1">Endomembrane system</location>
        <topology evidence="1">Multi-pass membrane protein</topology>
    </subcellularLocation>
    <subcellularLocation>
        <location evidence="5">Membrane</location>
        <topology evidence="5">Multi-pass membrane protein</topology>
    </subcellularLocation>
</comment>
<keyword evidence="3 6" id="KW-1133">Transmembrane helix</keyword>
<accession>A0A1A9GSK1</accession>
<name>A0A1A9GSK1_9ACTN</name>
<dbReference type="GO" id="GO:0042773">
    <property type="term" value="P:ATP synthesis coupled electron transport"/>
    <property type="evidence" value="ECO:0007669"/>
    <property type="project" value="InterPro"/>
</dbReference>
<dbReference type="GO" id="GO:0008137">
    <property type="term" value="F:NADH dehydrogenase (ubiquinone) activity"/>
    <property type="evidence" value="ECO:0007669"/>
    <property type="project" value="InterPro"/>
</dbReference>
<feature type="transmembrane region" description="Helical" evidence="6">
    <location>
        <begin position="6"/>
        <end position="25"/>
    </location>
</feature>
<dbReference type="GO" id="GO:0012505">
    <property type="term" value="C:endomembrane system"/>
    <property type="evidence" value="ECO:0007669"/>
    <property type="project" value="UniProtKB-SubCell"/>
</dbReference>
<dbReference type="EMBL" id="CP015079">
    <property type="protein sequence ID" value="ANH40431.1"/>
    <property type="molecule type" value="Genomic_DNA"/>
</dbReference>
<protein>
    <submittedName>
        <fullName evidence="8">NADH-quinone oxidoreductase subunit L</fullName>
        <ecNumber evidence="8">1.6.5.11</ecNumber>
    </submittedName>
</protein>
<dbReference type="PATRIC" id="fig|1300347.3.peg.4041"/>
<organism evidence="8 9">
    <name type="scientific">Nocardioides dokdonensis FR1436</name>
    <dbReference type="NCBI Taxonomy" id="1300347"/>
    <lineage>
        <taxon>Bacteria</taxon>
        <taxon>Bacillati</taxon>
        <taxon>Actinomycetota</taxon>
        <taxon>Actinomycetes</taxon>
        <taxon>Propionibacteriales</taxon>
        <taxon>Nocardioidaceae</taxon>
        <taxon>Nocardioides</taxon>
    </lineage>
</organism>
<evidence type="ECO:0000313" key="9">
    <source>
        <dbReference type="Proteomes" id="UP000077868"/>
    </source>
</evidence>
<feature type="transmembrane region" description="Helical" evidence="6">
    <location>
        <begin position="357"/>
        <end position="375"/>
    </location>
</feature>
<feature type="transmembrane region" description="Helical" evidence="6">
    <location>
        <begin position="440"/>
        <end position="464"/>
    </location>
</feature>
<feature type="transmembrane region" description="Helical" evidence="6">
    <location>
        <begin position="484"/>
        <end position="502"/>
    </location>
</feature>
<evidence type="ECO:0000256" key="6">
    <source>
        <dbReference type="SAM" id="Phobius"/>
    </source>
</evidence>
<feature type="transmembrane region" description="Helical" evidence="6">
    <location>
        <begin position="37"/>
        <end position="58"/>
    </location>
</feature>
<feature type="transmembrane region" description="Helical" evidence="6">
    <location>
        <begin position="633"/>
        <end position="655"/>
    </location>
</feature>
<dbReference type="InterPro" id="IPR003945">
    <property type="entry name" value="NU5C-like"/>
</dbReference>
<evidence type="ECO:0000313" key="8">
    <source>
        <dbReference type="EMBL" id="ANH40431.1"/>
    </source>
</evidence>
<dbReference type="GO" id="GO:0015990">
    <property type="term" value="P:electron transport coupled proton transport"/>
    <property type="evidence" value="ECO:0007669"/>
    <property type="project" value="TreeGrafter"/>
</dbReference>
<dbReference type="AlphaFoldDB" id="A0A1A9GSK1"/>
<evidence type="ECO:0000256" key="1">
    <source>
        <dbReference type="ARBA" id="ARBA00004127"/>
    </source>
</evidence>
<feature type="transmembrane region" description="Helical" evidence="6">
    <location>
        <begin position="201"/>
        <end position="223"/>
    </location>
</feature>
<dbReference type="STRING" id="1300347.I601_4035"/>
<dbReference type="InterPro" id="IPR001750">
    <property type="entry name" value="ND/Mrp_TM"/>
</dbReference>
<sequence>MSAPDLLLVLVVVAPALVGALLVLAERGSLPHRSTAWTGVATLGLAALASVPAVLAGAEVGVGFVAGSRWGLEAAGPAVLLLPTVLVVVTLVLVVAGAAAETRQPRFTGLMLLFTAAAVLTVLSTSLPGLLVGWELMGAASYALIGYRYTDPHRVASGATAFLTTRAADLGLYLATAAALAGGTDLSLDALAGIDGGWRDVAAAGVLVAALGKAAQLPFSFWLARAMDGPSPVSALLHSAAMVALGGYLLLRLSPLLSATGWAGPTTAWIGVSTAVVLGGVAVTQTDLKLLLAASTSAQLGFVVLAAGVGATAAGTAHLVAHAAVKALLFLAAGAWLEALGSKRLDVLSGAARRWPALGALAVAALLALSGLPPLSLWGTKDAVLAGALEQSPALYAAGLAATVLAVAYAVVALVHLVGPPAPPERLPAPEDREEVASGSVATLVPVALAPLGVGAVALGVLALPPVLERLPGRVPAEPSLVELIGSSVLVVLVAVLTVVLVRAGGGTRRRPGGLVALLRAWLHLEPAVHLLVVRPTLRLAEGAARLDDRVLAPAVHGAAVAALRLARGAARADDRFLARAVDGVGTAGLDAAHASDRADVGVDRAVHSMAGALARVGRAVRRTSGTGQLHHYYLQQVGLLLLVLVVVSLIVLLGSSR</sequence>
<feature type="domain" description="NADH:quinone oxidoreductase/Mrp antiporter transmembrane" evidence="7">
    <location>
        <begin position="124"/>
        <end position="403"/>
    </location>
</feature>
<gene>
    <name evidence="8" type="primary">nuoL</name>
    <name evidence="8" type="ORF">I601_4035</name>
</gene>
<evidence type="ECO:0000259" key="7">
    <source>
        <dbReference type="Pfam" id="PF00361"/>
    </source>
</evidence>
<keyword evidence="2 5" id="KW-0812">Transmembrane</keyword>
<dbReference type="PANTHER" id="PTHR42829:SF2">
    <property type="entry name" value="NADH-UBIQUINONE OXIDOREDUCTASE CHAIN 5"/>
    <property type="match status" value="1"/>
</dbReference>
<evidence type="ECO:0000256" key="5">
    <source>
        <dbReference type="RuleBase" id="RU000320"/>
    </source>
</evidence>
<dbReference type="Pfam" id="PF00361">
    <property type="entry name" value="Proton_antipo_M"/>
    <property type="match status" value="1"/>
</dbReference>
<dbReference type="GO" id="GO:0003954">
    <property type="term" value="F:NADH dehydrogenase activity"/>
    <property type="evidence" value="ECO:0007669"/>
    <property type="project" value="TreeGrafter"/>
</dbReference>
<feature type="transmembrane region" description="Helical" evidence="6">
    <location>
        <begin position="78"/>
        <end position="100"/>
    </location>
</feature>
<dbReference type="RefSeq" id="WP_068113724.1">
    <property type="nucleotide sequence ID" value="NZ_CP015079.1"/>
</dbReference>
<feature type="transmembrane region" description="Helical" evidence="6">
    <location>
        <begin position="319"/>
        <end position="337"/>
    </location>
</feature>
<keyword evidence="4 6" id="KW-0472">Membrane</keyword>
<evidence type="ECO:0000256" key="2">
    <source>
        <dbReference type="ARBA" id="ARBA00022692"/>
    </source>
</evidence>
<proteinExistence type="predicted"/>
<keyword evidence="8" id="KW-0560">Oxidoreductase</keyword>
<dbReference type="PANTHER" id="PTHR42829">
    <property type="entry name" value="NADH-UBIQUINONE OXIDOREDUCTASE CHAIN 5"/>
    <property type="match status" value="1"/>
</dbReference>
<feature type="transmembrane region" description="Helical" evidence="6">
    <location>
        <begin position="107"/>
        <end position="125"/>
    </location>
</feature>
<feature type="transmembrane region" description="Helical" evidence="6">
    <location>
        <begin position="266"/>
        <end position="283"/>
    </location>
</feature>
<feature type="transmembrane region" description="Helical" evidence="6">
    <location>
        <begin position="290"/>
        <end position="313"/>
    </location>
</feature>
<dbReference type="OrthoDB" id="9811798at2"/>
<dbReference type="GO" id="GO:0016020">
    <property type="term" value="C:membrane"/>
    <property type="evidence" value="ECO:0007669"/>
    <property type="project" value="UniProtKB-SubCell"/>
</dbReference>
<evidence type="ECO:0000256" key="4">
    <source>
        <dbReference type="ARBA" id="ARBA00023136"/>
    </source>
</evidence>
<evidence type="ECO:0000256" key="3">
    <source>
        <dbReference type="ARBA" id="ARBA00022989"/>
    </source>
</evidence>
<dbReference type="EC" id="1.6.5.11" evidence="8"/>
<dbReference type="PRINTS" id="PR01434">
    <property type="entry name" value="NADHDHGNASE5"/>
</dbReference>
<feature type="transmembrane region" description="Helical" evidence="6">
    <location>
        <begin position="235"/>
        <end position="254"/>
    </location>
</feature>
<dbReference type="Proteomes" id="UP000077868">
    <property type="component" value="Chromosome"/>
</dbReference>
<reference evidence="8 9" key="1">
    <citation type="submission" date="2016-03" db="EMBL/GenBank/DDBJ databases">
        <title>Complete genome sequence of a soil Actinobacterium, Nocardioides dokdonensis FR1436.</title>
        <authorList>
            <person name="Kwon S.-K."/>
            <person name="Kim K."/>
            <person name="Kim J.F."/>
        </authorList>
    </citation>
    <scope>NUCLEOTIDE SEQUENCE [LARGE SCALE GENOMIC DNA]</scope>
    <source>
        <strain evidence="8 9">FR1436</strain>
    </source>
</reference>